<dbReference type="UniPathway" id="UPA00566"/>
<dbReference type="EC" id="2.3.1.-" evidence="7"/>
<dbReference type="HAMAP" id="MF_01949">
    <property type="entry name" value="Acetyltr_WecH"/>
    <property type="match status" value="1"/>
</dbReference>
<dbReference type="PANTHER" id="PTHR40074:SF2">
    <property type="entry name" value="O-ACETYLTRANSFERASE WECH"/>
    <property type="match status" value="1"/>
</dbReference>
<feature type="transmembrane region" description="Helical" evidence="7">
    <location>
        <begin position="236"/>
        <end position="255"/>
    </location>
</feature>
<dbReference type="Pfam" id="PF01757">
    <property type="entry name" value="Acyl_transf_3"/>
    <property type="match status" value="1"/>
</dbReference>
<comment type="similarity">
    <text evidence="2 7">Belongs to the acyltransferase 3 family.</text>
</comment>
<name>A0A0H3F704_RAHSY</name>
<keyword evidence="4 7" id="KW-0812">Transmembrane</keyword>
<comment type="function">
    <text evidence="7">Responsible for the incorporation of O-acetyl groups into the enterobacterial common antigen (ECA) trisaccharide repeat units.</text>
</comment>
<sequence length="331" mass="37133">MSQKISWIDNLRALACMMVVMIHASTSLVVNFAAVHTAEWTVANLLNSASRVCVPLFFMISGALFLGEKSAQKRHFWRVTLCLLFYSAVSLMYILTMTKIGFWPSLRLIVEKPVFYHLWFFYAIIVIYLISPLINVKAVSGRYLLIAGTLLGVLANPQLPAVTWQKIHLLPLDLYISGDTFYYVLYALMGRAISQLNTEKMVITLTASALFILSTLAIATGTYRQMQINQNFADTFYVYSGPLVFISAIALFVVFKNALTHRMLPGFALISRHSLAIYGFHALIIIGLRSQHLDFPQYPLLNIAFLFICGLGGGLLLAMGLGKIDRRNWVS</sequence>
<feature type="transmembrane region" description="Helical" evidence="7">
    <location>
        <begin position="267"/>
        <end position="288"/>
    </location>
</feature>
<dbReference type="AlphaFoldDB" id="A0A0H3F704"/>
<evidence type="ECO:0000256" key="4">
    <source>
        <dbReference type="ARBA" id="ARBA00022692"/>
    </source>
</evidence>
<evidence type="ECO:0000313" key="10">
    <source>
        <dbReference type="Proteomes" id="UP000007257"/>
    </source>
</evidence>
<reference evidence="9 10" key="2">
    <citation type="journal article" date="2012" name="J. Bacteriol.">
        <title>Complete Genome Sequence of Rahnella sp. Strain Y9602, a Gammaproteobacterium Isolate from Metal- and Radionuclide-Contaminated Soil.</title>
        <authorList>
            <person name="Martinez R.J."/>
            <person name="Bruce D."/>
            <person name="Detter C."/>
            <person name="Goodwin L.A."/>
            <person name="Han J."/>
            <person name="Han C.S."/>
            <person name="Held B."/>
            <person name="Land M.L."/>
            <person name="Mikhailova N."/>
            <person name="Nolan M."/>
            <person name="Pennacchio L."/>
            <person name="Pitluck S."/>
            <person name="Tapia R."/>
            <person name="Woyke T."/>
            <person name="Sobecky P.A."/>
        </authorList>
    </citation>
    <scope>NUCLEOTIDE SEQUENCE [LARGE SCALE GENOMIC DNA]</scope>
    <source>
        <strain evidence="9 10">Y9602</strain>
    </source>
</reference>
<keyword evidence="7 9" id="KW-0012">Acyltransferase</keyword>
<dbReference type="HOGENOM" id="CLU_047714_3_0_6"/>
<comment type="pathway">
    <text evidence="7">Bacterial outer membrane biogenesis; enterobacterial common antigen biosynthesis.</text>
</comment>
<dbReference type="GO" id="GO:0016413">
    <property type="term" value="F:O-acetyltransferase activity"/>
    <property type="evidence" value="ECO:0007669"/>
    <property type="project" value="InterPro"/>
</dbReference>
<feature type="transmembrane region" description="Helical" evidence="7">
    <location>
        <begin position="48"/>
        <end position="67"/>
    </location>
</feature>
<feature type="transmembrane region" description="Helical" evidence="7">
    <location>
        <begin position="201"/>
        <end position="224"/>
    </location>
</feature>
<keyword evidence="6 7" id="KW-0472">Membrane</keyword>
<comment type="subcellular location">
    <subcellularLocation>
        <location evidence="7">Cell inner membrane</location>
        <topology evidence="7">Multi-pass membrane protein</topology>
    </subcellularLocation>
    <subcellularLocation>
        <location evidence="1">Cell membrane</location>
        <topology evidence="1">Multi-pass membrane protein</topology>
    </subcellularLocation>
</comment>
<dbReference type="KEGG" id="rah:Rahaq_0051"/>
<keyword evidence="7" id="KW-0997">Cell inner membrane</keyword>
<dbReference type="OrthoDB" id="1072135at2"/>
<dbReference type="InterPro" id="IPR032905">
    <property type="entry name" value="WecH"/>
</dbReference>
<evidence type="ECO:0000256" key="1">
    <source>
        <dbReference type="ARBA" id="ARBA00004651"/>
    </source>
</evidence>
<dbReference type="Proteomes" id="UP000007257">
    <property type="component" value="Chromosome"/>
</dbReference>
<dbReference type="InterPro" id="IPR002656">
    <property type="entry name" value="Acyl_transf_3_dom"/>
</dbReference>
<gene>
    <name evidence="7" type="primary">wecH</name>
    <name evidence="9" type="ordered locus">Rahaq_0051</name>
</gene>
<evidence type="ECO:0000313" key="9">
    <source>
        <dbReference type="EMBL" id="ADW71684.1"/>
    </source>
</evidence>
<feature type="domain" description="Acyltransferase 3" evidence="8">
    <location>
        <begin position="6"/>
        <end position="318"/>
    </location>
</feature>
<dbReference type="PANTHER" id="PTHR40074">
    <property type="entry name" value="O-ACETYLTRANSFERASE WECH"/>
    <property type="match status" value="1"/>
</dbReference>
<organism evidence="9 10">
    <name type="scientific">Rahnella sp. (strain Y9602)</name>
    <dbReference type="NCBI Taxonomy" id="2703885"/>
    <lineage>
        <taxon>Bacteria</taxon>
        <taxon>Pseudomonadati</taxon>
        <taxon>Pseudomonadota</taxon>
        <taxon>Gammaproteobacteria</taxon>
        <taxon>Enterobacterales</taxon>
        <taxon>Yersiniaceae</taxon>
        <taxon>Rahnella</taxon>
    </lineage>
</organism>
<dbReference type="GO" id="GO:0009246">
    <property type="term" value="P:enterobacterial common antigen biosynthetic process"/>
    <property type="evidence" value="ECO:0007669"/>
    <property type="project" value="UniProtKB-UniRule"/>
</dbReference>
<feature type="transmembrane region" description="Helical" evidence="7">
    <location>
        <begin position="79"/>
        <end position="102"/>
    </location>
</feature>
<evidence type="ECO:0000256" key="2">
    <source>
        <dbReference type="ARBA" id="ARBA00007400"/>
    </source>
</evidence>
<evidence type="ECO:0000256" key="5">
    <source>
        <dbReference type="ARBA" id="ARBA00022989"/>
    </source>
</evidence>
<evidence type="ECO:0000256" key="3">
    <source>
        <dbReference type="ARBA" id="ARBA00022475"/>
    </source>
</evidence>
<keyword evidence="3 7" id="KW-1003">Cell membrane</keyword>
<reference evidence="10" key="1">
    <citation type="submission" date="2011-01" db="EMBL/GenBank/DDBJ databases">
        <title>Complete sequence of chromosome of Rahnella sp. Y9602.</title>
        <authorList>
            <consortium name="US DOE Joint Genome Institute"/>
            <person name="Lucas S."/>
            <person name="Copeland A."/>
            <person name="Lapidus A."/>
            <person name="Cheng J.-F."/>
            <person name="Goodwin L."/>
            <person name="Pitluck S."/>
            <person name="Lu M."/>
            <person name="Detter J.C."/>
            <person name="Han C."/>
            <person name="Tapia R."/>
            <person name="Land M."/>
            <person name="Hauser L."/>
            <person name="Kyrpides N."/>
            <person name="Ivanova N."/>
            <person name="Ovchinnikova G."/>
            <person name="Pagani I."/>
            <person name="Sobecky P.A."/>
            <person name="Martinez R.J."/>
            <person name="Woyke T."/>
        </authorList>
    </citation>
    <scope>NUCLEOTIDE SEQUENCE [LARGE SCALE GENOMIC DNA]</scope>
    <source>
        <strain evidence="10">Y9602</strain>
    </source>
</reference>
<feature type="transmembrane region" description="Helical" evidence="7">
    <location>
        <begin position="12"/>
        <end position="36"/>
    </location>
</feature>
<evidence type="ECO:0000256" key="7">
    <source>
        <dbReference type="HAMAP-Rule" id="MF_01949"/>
    </source>
</evidence>
<dbReference type="GeneID" id="95419224"/>
<evidence type="ECO:0000259" key="8">
    <source>
        <dbReference type="Pfam" id="PF01757"/>
    </source>
</evidence>
<feature type="transmembrane region" description="Helical" evidence="7">
    <location>
        <begin position="143"/>
        <end position="161"/>
    </location>
</feature>
<keyword evidence="7 9" id="KW-0808">Transferase</keyword>
<dbReference type="RefSeq" id="WP_013573402.1">
    <property type="nucleotide sequence ID" value="NC_015061.1"/>
</dbReference>
<feature type="transmembrane region" description="Helical" evidence="7">
    <location>
        <begin position="300"/>
        <end position="321"/>
    </location>
</feature>
<keyword evidence="5 7" id="KW-1133">Transmembrane helix</keyword>
<feature type="transmembrane region" description="Helical" evidence="7">
    <location>
        <begin position="114"/>
        <end position="131"/>
    </location>
</feature>
<dbReference type="GO" id="GO:0005886">
    <property type="term" value="C:plasma membrane"/>
    <property type="evidence" value="ECO:0007669"/>
    <property type="project" value="UniProtKB-SubCell"/>
</dbReference>
<proteinExistence type="inferred from homology"/>
<dbReference type="EMBL" id="CP002505">
    <property type="protein sequence ID" value="ADW71684.1"/>
    <property type="molecule type" value="Genomic_DNA"/>
</dbReference>
<evidence type="ECO:0000256" key="6">
    <source>
        <dbReference type="ARBA" id="ARBA00023136"/>
    </source>
</evidence>
<accession>A0A0H3F704</accession>
<feature type="transmembrane region" description="Helical" evidence="7">
    <location>
        <begin position="167"/>
        <end position="189"/>
    </location>
</feature>
<dbReference type="eggNOG" id="COG3274">
    <property type="taxonomic scope" value="Bacteria"/>
</dbReference>
<protein>
    <recommendedName>
        <fullName evidence="7">O-acetyltransferase WecH</fullName>
        <ecNumber evidence="7">2.3.1.-</ecNumber>
    </recommendedName>
</protein>